<organism evidence="7">
    <name type="scientific">Thermocrispum agreste</name>
    <dbReference type="NCBI Taxonomy" id="37925"/>
    <lineage>
        <taxon>Bacteria</taxon>
        <taxon>Bacillati</taxon>
        <taxon>Actinomycetota</taxon>
        <taxon>Actinomycetes</taxon>
        <taxon>Pseudonocardiales</taxon>
        <taxon>Pseudonocardiaceae</taxon>
        <taxon>Thermocrispum</taxon>
    </lineage>
</organism>
<dbReference type="EC" id="1.5.1.-" evidence="6"/>
<evidence type="ECO:0000313" key="8">
    <source>
        <dbReference type="Proteomes" id="UP000249324"/>
    </source>
</evidence>
<dbReference type="GO" id="GO:0016646">
    <property type="term" value="F:oxidoreductase activity, acting on the CH-NH group of donors, NAD or NADP as acceptor"/>
    <property type="evidence" value="ECO:0007669"/>
    <property type="project" value="UniProtKB-ARBA"/>
</dbReference>
<reference evidence="6 8" key="3">
    <citation type="journal article" date="2021" name="BMC Genomics">
        <title>Genome-resolved metagenome and metatranscriptome analyses of thermophilic composting reveal key bacterial players and their metabolic interactions.</title>
        <authorList>
            <person name="Braga L.P.P."/>
            <person name="Pereira R.V."/>
            <person name="Martins L.F."/>
            <person name="Moura L.M.S."/>
            <person name="Sanchez F.B."/>
            <person name="Patane J.S.L."/>
            <person name="da Silva A.M."/>
            <person name="Setubal J.C."/>
        </authorList>
    </citation>
    <scope>NUCLEOTIDE SEQUENCE [LARGE SCALE GENOMIC DNA]</scope>
    <source>
        <strain evidence="6">ZC4RG45</strain>
    </source>
</reference>
<gene>
    <name evidence="6" type="ORF">DIU77_000180</name>
    <name evidence="7" type="ORF">DIU77_02680</name>
</gene>
<evidence type="ECO:0000313" key="7">
    <source>
        <dbReference type="EMBL" id="PZN00794.1"/>
    </source>
</evidence>
<keyword evidence="6" id="KW-0560">Oxidoreductase</keyword>
<dbReference type="GO" id="GO:0010181">
    <property type="term" value="F:FMN binding"/>
    <property type="evidence" value="ECO:0007669"/>
    <property type="project" value="InterPro"/>
</dbReference>
<dbReference type="Gene3D" id="2.30.110.10">
    <property type="entry name" value="Electron Transport, Fmn-binding Protein, Chain A"/>
    <property type="match status" value="1"/>
</dbReference>
<dbReference type="STRING" id="1111738.GCA_000427905_00343"/>
<sequence>MTWEYDTILTDGLTEREAYKLLTGIVVPRPIAWITTCSEDGGVNLAPFSAYVILSNNPMMIGVSVGRRGADVKDTARNMKRTGEFVVNAPHVSQAEQVHFSAEELPHGVSEVEVLGLATVPSKAVSVPRLADVAVAMECVFDQAIEFGLSRTELIVGEVKVVHAKRGLVRDGKIDTAELEPLGRVAGPRYAGIGPVRSFRPLTHTLYTEQNGA</sequence>
<feature type="domain" description="Flavin reductase like" evidence="5">
    <location>
        <begin position="24"/>
        <end position="177"/>
    </location>
</feature>
<keyword evidence="3" id="KW-0288">FMN</keyword>
<dbReference type="SMART" id="SM00903">
    <property type="entry name" value="Flavin_Reduct"/>
    <property type="match status" value="1"/>
</dbReference>
<dbReference type="EMBL" id="QGUI01000060">
    <property type="protein sequence ID" value="PZN00794.1"/>
    <property type="molecule type" value="Genomic_DNA"/>
</dbReference>
<proteinExistence type="inferred from homology"/>
<keyword evidence="2" id="KW-0285">Flavoprotein</keyword>
<evidence type="ECO:0000256" key="1">
    <source>
        <dbReference type="ARBA" id="ARBA00001917"/>
    </source>
</evidence>
<reference evidence="7" key="2">
    <citation type="submission" date="2018-05" db="EMBL/GenBank/DDBJ databases">
        <authorList>
            <person name="Lanie J.A."/>
            <person name="Ng W.-L."/>
            <person name="Kazmierczak K.M."/>
            <person name="Andrzejewski T.M."/>
            <person name="Davidsen T.M."/>
            <person name="Wayne K.J."/>
            <person name="Tettelin H."/>
            <person name="Glass J.I."/>
            <person name="Rusch D."/>
            <person name="Podicherti R."/>
            <person name="Tsui H.-C.T."/>
            <person name="Winkler M.E."/>
        </authorList>
    </citation>
    <scope>NUCLEOTIDE SEQUENCE</scope>
    <source>
        <strain evidence="7">ZC4RG45</strain>
    </source>
</reference>
<evidence type="ECO:0000256" key="3">
    <source>
        <dbReference type="ARBA" id="ARBA00022643"/>
    </source>
</evidence>
<dbReference type="AlphaFoldDB" id="A0A2W4LT05"/>
<reference evidence="6" key="1">
    <citation type="submission" date="2018-05" db="EMBL/GenBank/DDBJ databases">
        <authorList>
            <person name="Moura L."/>
            <person name="Setubal J.C."/>
        </authorList>
    </citation>
    <scope>NUCLEOTIDE SEQUENCE</scope>
    <source>
        <strain evidence="6">ZC4RG45</strain>
    </source>
</reference>
<comment type="caution">
    <text evidence="7">The sequence shown here is derived from an EMBL/GenBank/DDBJ whole genome shotgun (WGS) entry which is preliminary data.</text>
</comment>
<dbReference type="Pfam" id="PF01613">
    <property type="entry name" value="Flavin_Reduct"/>
    <property type="match status" value="1"/>
</dbReference>
<dbReference type="Proteomes" id="UP000249324">
    <property type="component" value="Unassembled WGS sequence"/>
</dbReference>
<evidence type="ECO:0000259" key="5">
    <source>
        <dbReference type="SMART" id="SM00903"/>
    </source>
</evidence>
<dbReference type="SUPFAM" id="SSF50475">
    <property type="entry name" value="FMN-binding split barrel"/>
    <property type="match status" value="1"/>
</dbReference>
<accession>A0A2W4LT05</accession>
<dbReference type="InterPro" id="IPR002563">
    <property type="entry name" value="Flavin_Rdtase-like_dom"/>
</dbReference>
<evidence type="ECO:0000256" key="2">
    <source>
        <dbReference type="ARBA" id="ARBA00022630"/>
    </source>
</evidence>
<evidence type="ECO:0000313" key="6">
    <source>
        <dbReference type="EMBL" id="MFO7190650.1"/>
    </source>
</evidence>
<comment type="cofactor">
    <cofactor evidence="1">
        <name>FMN</name>
        <dbReference type="ChEBI" id="CHEBI:58210"/>
    </cofactor>
</comment>
<evidence type="ECO:0000256" key="4">
    <source>
        <dbReference type="ARBA" id="ARBA00038054"/>
    </source>
</evidence>
<dbReference type="PANTHER" id="PTHR33798:SF5">
    <property type="entry name" value="FLAVIN REDUCTASE LIKE DOMAIN-CONTAINING PROTEIN"/>
    <property type="match status" value="1"/>
</dbReference>
<comment type="similarity">
    <text evidence="4">Belongs to the flavoredoxin family.</text>
</comment>
<dbReference type="InterPro" id="IPR012349">
    <property type="entry name" value="Split_barrel_FMN-bd"/>
</dbReference>
<name>A0A2W4LT05_9PSEU</name>
<protein>
    <submittedName>
        <fullName evidence="7">Flavin reductase family protein</fullName>
        <ecNumber evidence="6">1.5.1.-</ecNumber>
    </submittedName>
</protein>
<reference evidence="6" key="4">
    <citation type="submission" date="2023-08" db="EMBL/GenBank/DDBJ databases">
        <authorList>
            <person name="Guima S.E.S."/>
            <person name="Martins L.F."/>
            <person name="Silva A.M."/>
            <person name="Setubal J.C."/>
        </authorList>
    </citation>
    <scope>NUCLEOTIDE SEQUENCE</scope>
    <source>
        <strain evidence="6">ZC4RG45</strain>
    </source>
</reference>
<dbReference type="PANTHER" id="PTHR33798">
    <property type="entry name" value="FLAVOPROTEIN OXYGENASE"/>
    <property type="match status" value="1"/>
</dbReference>
<dbReference type="EMBL" id="QGUI02000001">
    <property type="protein sequence ID" value="MFO7190650.1"/>
    <property type="molecule type" value="Genomic_DNA"/>
</dbReference>